<evidence type="ECO:0000256" key="1">
    <source>
        <dbReference type="ARBA" id="ARBA00001947"/>
    </source>
</evidence>
<dbReference type="Pfam" id="PF01435">
    <property type="entry name" value="Peptidase_M48"/>
    <property type="match status" value="1"/>
</dbReference>
<dbReference type="SUPFAM" id="SSF48452">
    <property type="entry name" value="TPR-like"/>
    <property type="match status" value="1"/>
</dbReference>
<proteinExistence type="predicted"/>
<comment type="caution">
    <text evidence="8">The sequence shown here is derived from an EMBL/GenBank/DDBJ whole genome shotgun (WGS) entry which is preliminary data.</text>
</comment>
<dbReference type="Pfam" id="PF14559">
    <property type="entry name" value="TPR_19"/>
    <property type="match status" value="1"/>
</dbReference>
<reference evidence="8 9" key="1">
    <citation type="submission" date="2023-08" db="EMBL/GenBank/DDBJ databases">
        <title>Alcaligenaceae gen. nov., a novel taxon isolated from the sludge of Yixing Pesticide Factory.</title>
        <authorList>
            <person name="Ruan L."/>
        </authorList>
    </citation>
    <scope>NUCLEOTIDE SEQUENCE [LARGE SCALE GENOMIC DNA]</scope>
    <source>
        <strain evidence="8 9">LG-2</strain>
    </source>
</reference>
<evidence type="ECO:0000256" key="6">
    <source>
        <dbReference type="ARBA" id="ARBA00023049"/>
    </source>
</evidence>
<evidence type="ECO:0000259" key="7">
    <source>
        <dbReference type="Pfam" id="PF01435"/>
    </source>
</evidence>
<evidence type="ECO:0000256" key="3">
    <source>
        <dbReference type="ARBA" id="ARBA00022723"/>
    </source>
</evidence>
<dbReference type="InterPro" id="IPR051156">
    <property type="entry name" value="Mito/Outer_Membr_Metalloprot"/>
</dbReference>
<dbReference type="Proteomes" id="UP001232156">
    <property type="component" value="Unassembled WGS sequence"/>
</dbReference>
<dbReference type="EC" id="3.4.24.-" evidence="8"/>
<keyword evidence="4 8" id="KW-0378">Hydrolase</keyword>
<sequence length="503" mass="54043">MKRSALTLPESLRVIAGAGCLAVALLGAAPGLHAQPVGIPSMGVASAAELSPGLERTLGDAIMEQGRRDPTYIADPDVLQYLTDMGRKLASHASSPIERVNVFALRDPQINAFALPGGYIGINSGLVVAAGSESELASVVAHEIGHVLQRHIARGMTQSAQSSHAMIAALAGALLAALSGSPDLAMGVAAFGQAAAVDRYLGFSRQAEQEADRSGLDMMIRAGYDPAGMVRMFERLENASRLNQGAGGNPYTSTHPMSVQRMSDAQNRIRGAAARPDSGSDAFWYVRAKLRVEQARAGQALRAAEEVLRADTRQTQGVQRSAAWYGLAVAAMKRREFDAAEKALAEARAGGRDSAQIAGLEIALALAQGRSERALQLGRQAAERWPGSQGVALAQIEALQGSGNDAEAVRVLQARIKQWPEVPRLWQLLAQSQERLGRRPEARKAMAQFYELTGALPAAVEQLQQARAMSSDFYEQSELDVRIRQLRERLESDRALLERFRKK</sequence>
<dbReference type="PANTHER" id="PTHR22726">
    <property type="entry name" value="METALLOENDOPEPTIDASE OMA1"/>
    <property type="match status" value="1"/>
</dbReference>
<evidence type="ECO:0000256" key="4">
    <source>
        <dbReference type="ARBA" id="ARBA00022801"/>
    </source>
</evidence>
<keyword evidence="9" id="KW-1185">Reference proteome</keyword>
<gene>
    <name evidence="8" type="ORF">Q8947_09695</name>
</gene>
<evidence type="ECO:0000256" key="5">
    <source>
        <dbReference type="ARBA" id="ARBA00022833"/>
    </source>
</evidence>
<dbReference type="GO" id="GO:0008237">
    <property type="term" value="F:metallopeptidase activity"/>
    <property type="evidence" value="ECO:0007669"/>
    <property type="project" value="UniProtKB-KW"/>
</dbReference>
<feature type="domain" description="Peptidase M48" evidence="7">
    <location>
        <begin position="80"/>
        <end position="268"/>
    </location>
</feature>
<name>A0ABU1D734_9BURK</name>
<organism evidence="8 9">
    <name type="scientific">Yanghanlia caeni</name>
    <dbReference type="NCBI Taxonomy" id="3064283"/>
    <lineage>
        <taxon>Bacteria</taxon>
        <taxon>Pseudomonadati</taxon>
        <taxon>Pseudomonadota</taxon>
        <taxon>Betaproteobacteria</taxon>
        <taxon>Burkholderiales</taxon>
        <taxon>Alcaligenaceae</taxon>
        <taxon>Yanghanlia</taxon>
    </lineage>
</organism>
<evidence type="ECO:0000256" key="2">
    <source>
        <dbReference type="ARBA" id="ARBA00022670"/>
    </source>
</evidence>
<keyword evidence="3" id="KW-0479">Metal-binding</keyword>
<comment type="cofactor">
    <cofactor evidence="1">
        <name>Zn(2+)</name>
        <dbReference type="ChEBI" id="CHEBI:29105"/>
    </cofactor>
</comment>
<dbReference type="InterPro" id="IPR001915">
    <property type="entry name" value="Peptidase_M48"/>
</dbReference>
<dbReference type="PANTHER" id="PTHR22726:SF1">
    <property type="entry name" value="METALLOENDOPEPTIDASE OMA1, MITOCHONDRIAL"/>
    <property type="match status" value="1"/>
</dbReference>
<accession>A0ABU1D734</accession>
<evidence type="ECO:0000313" key="9">
    <source>
        <dbReference type="Proteomes" id="UP001232156"/>
    </source>
</evidence>
<dbReference type="Gene3D" id="1.25.40.10">
    <property type="entry name" value="Tetratricopeptide repeat domain"/>
    <property type="match status" value="1"/>
</dbReference>
<evidence type="ECO:0000313" key="8">
    <source>
        <dbReference type="EMBL" id="MDR4126253.1"/>
    </source>
</evidence>
<dbReference type="EMBL" id="JAUZQE010000020">
    <property type="protein sequence ID" value="MDR4126253.1"/>
    <property type="molecule type" value="Genomic_DNA"/>
</dbReference>
<dbReference type="RefSeq" id="WP_347287146.1">
    <property type="nucleotide sequence ID" value="NZ_JAUZQE010000020.1"/>
</dbReference>
<keyword evidence="2" id="KW-0645">Protease</keyword>
<keyword evidence="6 8" id="KW-0482">Metalloprotease</keyword>
<keyword evidence="5" id="KW-0862">Zinc</keyword>
<dbReference type="Gene3D" id="3.30.2010.10">
    <property type="entry name" value="Metalloproteases ('zincins'), catalytic domain"/>
    <property type="match status" value="1"/>
</dbReference>
<dbReference type="InterPro" id="IPR011990">
    <property type="entry name" value="TPR-like_helical_dom_sf"/>
</dbReference>
<protein>
    <submittedName>
        <fullName evidence="8">M48 family metalloprotease</fullName>
        <ecNumber evidence="8">3.4.24.-</ecNumber>
    </submittedName>
</protein>